<name>A0A371IPT4_9FIRM</name>
<dbReference type="EMBL" id="NOJZ02000049">
    <property type="protein sequence ID" value="RDY22486.1"/>
    <property type="molecule type" value="Genomic_DNA"/>
</dbReference>
<evidence type="ECO:0000313" key="1">
    <source>
        <dbReference type="EMBL" id="RDY22486.1"/>
    </source>
</evidence>
<comment type="caution">
    <text evidence="1">The sequence shown here is derived from an EMBL/GenBank/DDBJ whole genome shotgun (WGS) entry which is preliminary data.</text>
</comment>
<dbReference type="Proteomes" id="UP000243494">
    <property type="component" value="Unassembled WGS sequence"/>
</dbReference>
<protein>
    <submittedName>
        <fullName evidence="1">Uncharacterized protein</fullName>
    </submittedName>
</protein>
<gene>
    <name evidence="1" type="ORF">CHF27_013220</name>
</gene>
<dbReference type="AlphaFoldDB" id="A0A371IPT4"/>
<reference evidence="1 2" key="1">
    <citation type="journal article" date="2017" name="Genome Announc.">
        <title>Draft Genome Sequence of Romboutsia maritimum sp. nov. Strain CCRI-22766(T), Isolated from Coastal Estuarine Mud.</title>
        <authorList>
            <person name="Maheux A.F."/>
            <person name="Boudreau D.K."/>
            <person name="Berube E."/>
            <person name="Boissinot M."/>
            <person name="Raymond F."/>
            <person name="Brodeur S."/>
            <person name="Corbeil J."/>
            <person name="Brightwell G."/>
            <person name="Broda D."/>
            <person name="Omar R.F."/>
            <person name="Bergeron M.G."/>
        </authorList>
    </citation>
    <scope>NUCLEOTIDE SEQUENCE [LARGE SCALE GENOMIC DNA]</scope>
    <source>
        <strain evidence="1 2">CCRI-22766</strain>
    </source>
</reference>
<dbReference type="OrthoDB" id="6199080at2"/>
<proteinExistence type="predicted"/>
<evidence type="ECO:0000313" key="2">
    <source>
        <dbReference type="Proteomes" id="UP000243494"/>
    </source>
</evidence>
<dbReference type="RefSeq" id="WP_095405271.1">
    <property type="nucleotide sequence ID" value="NZ_NOJZ02000049.1"/>
</dbReference>
<accession>A0A371IPT4</accession>
<sequence>MEKELKALLLSFDDEEQCECPQNFNYLDEMKRVHSIKSQIENIIRNKLRIDDQVQDASFFTELAIYKKSKNKRDYPCEDFKGTVWLCDLGIKFSSFGNMVTISSVTEGDMYSKYPIEKIIEILKNNGYIYIDSESLNESYDGINKYMDEESTWWVRYFDYI</sequence>
<keyword evidence="2" id="KW-1185">Reference proteome</keyword>
<organism evidence="1 2">
    <name type="scientific">Romboutsia maritimum</name>
    <dbReference type="NCBI Taxonomy" id="2020948"/>
    <lineage>
        <taxon>Bacteria</taxon>
        <taxon>Bacillati</taxon>
        <taxon>Bacillota</taxon>
        <taxon>Clostridia</taxon>
        <taxon>Peptostreptococcales</taxon>
        <taxon>Peptostreptococcaceae</taxon>
        <taxon>Romboutsia</taxon>
    </lineage>
</organism>